<dbReference type="InterPro" id="IPR000573">
    <property type="entry name" value="AconitaseA/IPMdHydase_ssu_swvl"/>
</dbReference>
<dbReference type="InterPro" id="IPR050075">
    <property type="entry name" value="LeuD"/>
</dbReference>
<evidence type="ECO:0000259" key="4">
    <source>
        <dbReference type="Pfam" id="PF00694"/>
    </source>
</evidence>
<dbReference type="SUPFAM" id="SSF52016">
    <property type="entry name" value="LeuD/IlvD-like"/>
    <property type="match status" value="1"/>
</dbReference>
<dbReference type="Proteomes" id="UP000619545">
    <property type="component" value="Unassembled WGS sequence"/>
</dbReference>
<dbReference type="AlphaFoldDB" id="A0A832TAM1"/>
<dbReference type="GO" id="GO:0003861">
    <property type="term" value="F:3-isopropylmalate dehydratase activity"/>
    <property type="evidence" value="ECO:0007669"/>
    <property type="project" value="UniProtKB-UniRule"/>
</dbReference>
<dbReference type="GO" id="GO:0009098">
    <property type="term" value="P:L-leucine biosynthetic process"/>
    <property type="evidence" value="ECO:0007669"/>
    <property type="project" value="UniProtKB-UniRule"/>
</dbReference>
<comment type="pathway">
    <text evidence="3">Amino-acid biosynthesis; L-leucine biosynthesis; L-leucine from 3-methyl-2-oxobutanoate: step 2/4.</text>
</comment>
<comment type="caution">
    <text evidence="5">The sequence shown here is derived from an EMBL/GenBank/DDBJ whole genome shotgun (WGS) entry which is preliminary data.</text>
</comment>
<comment type="function">
    <text evidence="3">Catalyzes the isomerization between 2-isopropylmalate and 3-isopropylmalate, via the formation of 2-isopropylmaleate.</text>
</comment>
<dbReference type="InterPro" id="IPR015928">
    <property type="entry name" value="Aconitase/3IPM_dehydase_swvl"/>
</dbReference>
<comment type="catalytic activity">
    <reaction evidence="3">
        <text>(2R,3S)-3-isopropylmalate = (2S)-2-isopropylmalate</text>
        <dbReference type="Rhea" id="RHEA:32287"/>
        <dbReference type="ChEBI" id="CHEBI:1178"/>
        <dbReference type="ChEBI" id="CHEBI:35121"/>
        <dbReference type="EC" id="4.2.1.33"/>
    </reaction>
</comment>
<dbReference type="HAMAP" id="MF_01032">
    <property type="entry name" value="LeuD_type2"/>
    <property type="match status" value="1"/>
</dbReference>
<keyword evidence="3" id="KW-0028">Amino-acid biosynthesis</keyword>
<keyword evidence="2 3" id="KW-0456">Lyase</keyword>
<protein>
    <recommendedName>
        <fullName evidence="3">3-isopropylmalate dehydratase small subunit</fullName>
        <ecNumber evidence="3">4.2.1.33</ecNumber>
    </recommendedName>
    <alternativeName>
        <fullName evidence="3">Alpha-IPM isomerase</fullName>
        <shortName evidence="3">IPMI</shortName>
    </alternativeName>
    <alternativeName>
        <fullName evidence="3">Isopropylmalate isomerase</fullName>
    </alternativeName>
</protein>
<dbReference type="PANTHER" id="PTHR43345">
    <property type="entry name" value="3-ISOPROPYLMALATE DEHYDRATASE SMALL SUBUNIT 2-RELATED-RELATED"/>
    <property type="match status" value="1"/>
</dbReference>
<dbReference type="SMR" id="A0A832TAM1"/>
<organism evidence="5 6">
    <name type="scientific">Methanopyrus kandleri</name>
    <dbReference type="NCBI Taxonomy" id="2320"/>
    <lineage>
        <taxon>Archaea</taxon>
        <taxon>Methanobacteriati</taxon>
        <taxon>Methanobacteriota</taxon>
        <taxon>Methanomada group</taxon>
        <taxon>Methanopyri</taxon>
        <taxon>Methanopyrales</taxon>
        <taxon>Methanopyraceae</taxon>
        <taxon>Methanopyrus</taxon>
    </lineage>
</organism>
<gene>
    <name evidence="3" type="primary">leuD</name>
    <name evidence="5" type="ORF">HA336_02000</name>
</gene>
<comment type="caution">
    <text evidence="3">Lacks conserved residue(s) required for the propagation of feature annotation.</text>
</comment>
<dbReference type="RefSeq" id="WP_011019150.1">
    <property type="nucleotide sequence ID" value="NZ_DUJS01000002.1"/>
</dbReference>
<accession>A0A832TAM1</accession>
<evidence type="ECO:0000256" key="3">
    <source>
        <dbReference type="HAMAP-Rule" id="MF_01032"/>
    </source>
</evidence>
<keyword evidence="3" id="KW-0100">Branched-chain amino acid biosynthesis</keyword>
<dbReference type="UniPathway" id="UPA00048">
    <property type="reaction ID" value="UER00071"/>
</dbReference>
<reference evidence="5" key="1">
    <citation type="journal article" date="2020" name="bioRxiv">
        <title>A rank-normalized archaeal taxonomy based on genome phylogeny resolves widespread incomplete and uneven classifications.</title>
        <authorList>
            <person name="Rinke C."/>
            <person name="Chuvochina M."/>
            <person name="Mussig A.J."/>
            <person name="Chaumeil P.-A."/>
            <person name="Waite D.W."/>
            <person name="Whitman W.B."/>
            <person name="Parks D.H."/>
            <person name="Hugenholtz P."/>
        </authorList>
    </citation>
    <scope>NUCLEOTIDE SEQUENCE</scope>
    <source>
        <strain evidence="5">UBA8853</strain>
    </source>
</reference>
<dbReference type="OMA" id="NCINLGV"/>
<keyword evidence="3" id="KW-0432">Leucine biosynthesis</keyword>
<evidence type="ECO:0000313" key="6">
    <source>
        <dbReference type="Proteomes" id="UP000619545"/>
    </source>
</evidence>
<feature type="domain" description="Aconitase A/isopropylmalate dehydratase small subunit swivel" evidence="4">
    <location>
        <begin position="41"/>
        <end position="102"/>
    </location>
</feature>
<dbReference type="NCBIfam" id="TIGR02087">
    <property type="entry name" value="LEUD_arch"/>
    <property type="match status" value="1"/>
</dbReference>
<sequence length="170" mass="18686">MRDVIRGRAWVFGDDIDTDQIIPGRYLTTQDPEELAKHVMEGADPEFPEKVREGDVIVAGKNFGCGSSREHAPIALKAAGIACVVTRSFARIFYRNAINLGLPLVVCPGVDDAFEDGQGIEVNLREGYVRNLDTGEELEAKPLPDFMMRILEAGGLVELIKREGPRAFEG</sequence>
<comment type="similarity">
    <text evidence="1 3">Belongs to the LeuD family. LeuD type 2 subfamily.</text>
</comment>
<dbReference type="Gene3D" id="3.20.19.10">
    <property type="entry name" value="Aconitase, domain 4"/>
    <property type="match status" value="1"/>
</dbReference>
<dbReference type="InterPro" id="IPR033940">
    <property type="entry name" value="IPMI_Swivel"/>
</dbReference>
<dbReference type="EC" id="4.2.1.33" evidence="3"/>
<dbReference type="CDD" id="cd01577">
    <property type="entry name" value="IPMI_Swivel"/>
    <property type="match status" value="1"/>
</dbReference>
<dbReference type="GeneID" id="1476882"/>
<dbReference type="FunFam" id="3.20.19.10:FF:000007">
    <property type="entry name" value="Isopropylmalate/citramalate isomerase small subunit"/>
    <property type="match status" value="1"/>
</dbReference>
<dbReference type="EMBL" id="DUJS01000002">
    <property type="protein sequence ID" value="HII69991.1"/>
    <property type="molecule type" value="Genomic_DNA"/>
</dbReference>
<dbReference type="InterPro" id="IPR011827">
    <property type="entry name" value="LeuD_type2/HacB/DmdB"/>
</dbReference>
<comment type="subunit">
    <text evidence="3">Heterodimer of LeuC and LeuD.</text>
</comment>
<name>A0A832TAM1_9EURY</name>
<dbReference type="PANTHER" id="PTHR43345:SF2">
    <property type="entry name" value="3-ISOPROPYLMALATE DEHYDRATASE SMALL SUBUNIT 1"/>
    <property type="match status" value="1"/>
</dbReference>
<evidence type="ECO:0000256" key="2">
    <source>
        <dbReference type="ARBA" id="ARBA00023239"/>
    </source>
</evidence>
<evidence type="ECO:0000256" key="1">
    <source>
        <dbReference type="ARBA" id="ARBA00009869"/>
    </source>
</evidence>
<dbReference type="Pfam" id="PF00694">
    <property type="entry name" value="Aconitase_C"/>
    <property type="match status" value="1"/>
</dbReference>
<proteinExistence type="inferred from homology"/>
<evidence type="ECO:0000313" key="5">
    <source>
        <dbReference type="EMBL" id="HII69991.1"/>
    </source>
</evidence>